<feature type="compositionally biased region" description="Low complexity" evidence="2">
    <location>
        <begin position="18"/>
        <end position="29"/>
    </location>
</feature>
<dbReference type="Proteomes" id="UP000659654">
    <property type="component" value="Unassembled WGS sequence"/>
</dbReference>
<evidence type="ECO:0000256" key="1">
    <source>
        <dbReference type="RuleBase" id="RU362006"/>
    </source>
</evidence>
<comment type="caution">
    <text evidence="3">The sequence shown here is derived from an EMBL/GenBank/DDBJ whole genome shotgun (WGS) entry which is preliminary data.</text>
</comment>
<comment type="similarity">
    <text evidence="1">Belongs to the DP1 family.</text>
</comment>
<dbReference type="InterPro" id="IPR004345">
    <property type="entry name" value="TB2_DP1_HVA22"/>
</dbReference>
<dbReference type="PANTHER" id="PTHR12300:SF34">
    <property type="entry name" value="RECEPTOR EXPRESSION-ENHANCING PROTEIN"/>
    <property type="match status" value="1"/>
</dbReference>
<feature type="transmembrane region" description="Helical" evidence="1">
    <location>
        <begin position="120"/>
        <end position="137"/>
    </location>
</feature>
<keyword evidence="1" id="KW-1133">Transmembrane helix</keyword>
<dbReference type="EMBL" id="CAJFDI010000005">
    <property type="protein sequence ID" value="CAD5230192.1"/>
    <property type="molecule type" value="Genomic_DNA"/>
</dbReference>
<gene>
    <name evidence="3" type="ORF">BXYJ_LOCUS10864</name>
</gene>
<proteinExistence type="inferred from homology"/>
<dbReference type="AlphaFoldDB" id="A0A7I8XN19"/>
<name>A0A7I8XN19_BURXY</name>
<sequence length="193" mass="21289">MSQANDPPAPAEAPPAAPEAAAGGPPAGEVRSLSDIDEALKKTLYDSSGNPLLCMALAKIEGSTGVKRERIAYGVLGVVGLYLIVGSLAELICNLIGFAYPAYASVKAVRTEGKEDDTQWLIYWTCFAFFSLIDFFAERICSWFPIYWLVKTIYLIYLAAPQTRGALRMYKKVVDPAVHKIDEIWEQYSKKLE</sequence>
<keyword evidence="1" id="KW-0472">Membrane</keyword>
<feature type="transmembrane region" description="Helical" evidence="1">
    <location>
        <begin position="143"/>
        <end position="160"/>
    </location>
</feature>
<evidence type="ECO:0000313" key="3">
    <source>
        <dbReference type="EMBL" id="CAD5230192.1"/>
    </source>
</evidence>
<protein>
    <recommendedName>
        <fullName evidence="1">Receptor expression-enhancing protein</fullName>
    </recommendedName>
</protein>
<evidence type="ECO:0000256" key="2">
    <source>
        <dbReference type="SAM" id="MobiDB-lite"/>
    </source>
</evidence>
<dbReference type="Proteomes" id="UP000582659">
    <property type="component" value="Unassembled WGS sequence"/>
</dbReference>
<reference evidence="3" key="1">
    <citation type="submission" date="2020-09" db="EMBL/GenBank/DDBJ databases">
        <authorList>
            <person name="Kikuchi T."/>
        </authorList>
    </citation>
    <scope>NUCLEOTIDE SEQUENCE</scope>
    <source>
        <strain evidence="3">Ka4C1</strain>
    </source>
</reference>
<comment type="subcellular location">
    <subcellularLocation>
        <location evidence="1">Membrane</location>
        <topology evidence="1">Multi-pass membrane protein</topology>
    </subcellularLocation>
</comment>
<dbReference type="EMBL" id="CAJFCV020000005">
    <property type="protein sequence ID" value="CAG9121109.1"/>
    <property type="molecule type" value="Genomic_DNA"/>
</dbReference>
<dbReference type="Pfam" id="PF03134">
    <property type="entry name" value="TB2_DP1_HVA22"/>
    <property type="match status" value="1"/>
</dbReference>
<dbReference type="PANTHER" id="PTHR12300">
    <property type="entry name" value="HVA22-LIKE PROTEINS"/>
    <property type="match status" value="1"/>
</dbReference>
<keyword evidence="4" id="KW-1185">Reference proteome</keyword>
<organism evidence="3 4">
    <name type="scientific">Bursaphelenchus xylophilus</name>
    <name type="common">Pinewood nematode worm</name>
    <name type="synonym">Aphelenchoides xylophilus</name>
    <dbReference type="NCBI Taxonomy" id="6326"/>
    <lineage>
        <taxon>Eukaryota</taxon>
        <taxon>Metazoa</taxon>
        <taxon>Ecdysozoa</taxon>
        <taxon>Nematoda</taxon>
        <taxon>Chromadorea</taxon>
        <taxon>Rhabditida</taxon>
        <taxon>Tylenchina</taxon>
        <taxon>Tylenchomorpha</taxon>
        <taxon>Aphelenchoidea</taxon>
        <taxon>Aphelenchoididae</taxon>
        <taxon>Bursaphelenchus</taxon>
    </lineage>
</organism>
<dbReference type="GO" id="GO:0016020">
    <property type="term" value="C:membrane"/>
    <property type="evidence" value="ECO:0007669"/>
    <property type="project" value="UniProtKB-SubCell"/>
</dbReference>
<keyword evidence="1" id="KW-0812">Transmembrane</keyword>
<feature type="region of interest" description="Disordered" evidence="2">
    <location>
        <begin position="1"/>
        <end position="30"/>
    </location>
</feature>
<accession>A0A7I8XN19</accession>
<evidence type="ECO:0000313" key="4">
    <source>
        <dbReference type="Proteomes" id="UP000659654"/>
    </source>
</evidence>
<feature type="compositionally biased region" description="Pro residues" evidence="2">
    <location>
        <begin position="7"/>
        <end position="17"/>
    </location>
</feature>
<feature type="transmembrane region" description="Helical" evidence="1">
    <location>
        <begin position="71"/>
        <end position="100"/>
    </location>
</feature>
<dbReference type="OrthoDB" id="5913021at2759"/>